<feature type="region of interest" description="Disordered" evidence="2">
    <location>
        <begin position="44"/>
        <end position="103"/>
    </location>
</feature>
<protein>
    <recommendedName>
        <fullName evidence="3">C2H2-type domain-containing protein</fullName>
    </recommendedName>
</protein>
<gene>
    <name evidence="4" type="ORF">K435DRAFT_806090</name>
</gene>
<dbReference type="PROSITE" id="PS00028">
    <property type="entry name" value="ZINC_FINGER_C2H2_1"/>
    <property type="match status" value="2"/>
</dbReference>
<organism evidence="4 5">
    <name type="scientific">Dendrothele bispora (strain CBS 962.96)</name>
    <dbReference type="NCBI Taxonomy" id="1314807"/>
    <lineage>
        <taxon>Eukaryota</taxon>
        <taxon>Fungi</taxon>
        <taxon>Dikarya</taxon>
        <taxon>Basidiomycota</taxon>
        <taxon>Agaricomycotina</taxon>
        <taxon>Agaricomycetes</taxon>
        <taxon>Agaricomycetidae</taxon>
        <taxon>Agaricales</taxon>
        <taxon>Agaricales incertae sedis</taxon>
        <taxon>Dendrothele</taxon>
    </lineage>
</organism>
<dbReference type="InterPro" id="IPR013087">
    <property type="entry name" value="Znf_C2H2_type"/>
</dbReference>
<evidence type="ECO:0000313" key="5">
    <source>
        <dbReference type="Proteomes" id="UP000297245"/>
    </source>
</evidence>
<proteinExistence type="predicted"/>
<dbReference type="GO" id="GO:0008270">
    <property type="term" value="F:zinc ion binding"/>
    <property type="evidence" value="ECO:0007669"/>
    <property type="project" value="UniProtKB-KW"/>
</dbReference>
<feature type="domain" description="C2H2-type" evidence="3">
    <location>
        <begin position="104"/>
        <end position="133"/>
    </location>
</feature>
<keyword evidence="1" id="KW-0479">Metal-binding</keyword>
<evidence type="ECO:0000256" key="2">
    <source>
        <dbReference type="SAM" id="MobiDB-lite"/>
    </source>
</evidence>
<sequence length="205" mass="23679">MSESPLRNTNFYEMRQQDNISEHSMQIDENVAVAFSSSLPVSHQLPTPMFSAFSSPVPDSRQAQPVAHPNPEPTLSTSPEQPEEDSDTIFAFQGSPGKKRTRRLPCLNSTCEKKFMSEHTRQQHMKTHQRKQRPYLPCTMGCNENFSRQHDRFRHEVKKHGFQSEWTCDKCQKFFSSEKSFKSHSCLPTARGKNVKQQGIRFQSE</sequence>
<name>A0A4S8L8X3_DENBC</name>
<dbReference type="AlphaFoldDB" id="A0A4S8L8X3"/>
<keyword evidence="5" id="KW-1185">Reference proteome</keyword>
<dbReference type="EMBL" id="ML179560">
    <property type="protein sequence ID" value="THU85196.1"/>
    <property type="molecule type" value="Genomic_DNA"/>
</dbReference>
<dbReference type="PROSITE" id="PS50157">
    <property type="entry name" value="ZINC_FINGER_C2H2_2"/>
    <property type="match status" value="1"/>
</dbReference>
<dbReference type="OrthoDB" id="8117402at2759"/>
<evidence type="ECO:0000256" key="1">
    <source>
        <dbReference type="PROSITE-ProRule" id="PRU00042"/>
    </source>
</evidence>
<dbReference type="SMART" id="SM00355">
    <property type="entry name" value="ZnF_C2H2"/>
    <property type="match status" value="3"/>
</dbReference>
<evidence type="ECO:0000313" key="4">
    <source>
        <dbReference type="EMBL" id="THU85196.1"/>
    </source>
</evidence>
<accession>A0A4S8L8X3</accession>
<keyword evidence="1" id="KW-0863">Zinc-finger</keyword>
<keyword evidence="1" id="KW-0862">Zinc</keyword>
<dbReference type="Proteomes" id="UP000297245">
    <property type="component" value="Unassembled WGS sequence"/>
</dbReference>
<evidence type="ECO:0000259" key="3">
    <source>
        <dbReference type="PROSITE" id="PS50157"/>
    </source>
</evidence>
<dbReference type="Gene3D" id="3.30.160.60">
    <property type="entry name" value="Classic Zinc Finger"/>
    <property type="match status" value="1"/>
</dbReference>
<reference evidence="4 5" key="1">
    <citation type="journal article" date="2019" name="Nat. Ecol. Evol.">
        <title>Megaphylogeny resolves global patterns of mushroom evolution.</title>
        <authorList>
            <person name="Varga T."/>
            <person name="Krizsan K."/>
            <person name="Foldi C."/>
            <person name="Dima B."/>
            <person name="Sanchez-Garcia M."/>
            <person name="Sanchez-Ramirez S."/>
            <person name="Szollosi G.J."/>
            <person name="Szarkandi J.G."/>
            <person name="Papp V."/>
            <person name="Albert L."/>
            <person name="Andreopoulos W."/>
            <person name="Angelini C."/>
            <person name="Antonin V."/>
            <person name="Barry K.W."/>
            <person name="Bougher N.L."/>
            <person name="Buchanan P."/>
            <person name="Buyck B."/>
            <person name="Bense V."/>
            <person name="Catcheside P."/>
            <person name="Chovatia M."/>
            <person name="Cooper J."/>
            <person name="Damon W."/>
            <person name="Desjardin D."/>
            <person name="Finy P."/>
            <person name="Geml J."/>
            <person name="Haridas S."/>
            <person name="Hughes K."/>
            <person name="Justo A."/>
            <person name="Karasinski D."/>
            <person name="Kautmanova I."/>
            <person name="Kiss B."/>
            <person name="Kocsube S."/>
            <person name="Kotiranta H."/>
            <person name="LaButti K.M."/>
            <person name="Lechner B.E."/>
            <person name="Liimatainen K."/>
            <person name="Lipzen A."/>
            <person name="Lukacs Z."/>
            <person name="Mihaltcheva S."/>
            <person name="Morgado L.N."/>
            <person name="Niskanen T."/>
            <person name="Noordeloos M.E."/>
            <person name="Ohm R.A."/>
            <person name="Ortiz-Santana B."/>
            <person name="Ovrebo C."/>
            <person name="Racz N."/>
            <person name="Riley R."/>
            <person name="Savchenko A."/>
            <person name="Shiryaev A."/>
            <person name="Soop K."/>
            <person name="Spirin V."/>
            <person name="Szebenyi C."/>
            <person name="Tomsovsky M."/>
            <person name="Tulloss R.E."/>
            <person name="Uehling J."/>
            <person name="Grigoriev I.V."/>
            <person name="Vagvolgyi C."/>
            <person name="Papp T."/>
            <person name="Martin F.M."/>
            <person name="Miettinen O."/>
            <person name="Hibbett D.S."/>
            <person name="Nagy L.G."/>
        </authorList>
    </citation>
    <scope>NUCLEOTIDE SEQUENCE [LARGE SCALE GENOMIC DNA]</scope>
    <source>
        <strain evidence="4 5">CBS 962.96</strain>
    </source>
</reference>